<gene>
    <name evidence="2" type="ORF">HUG10_03340</name>
</gene>
<dbReference type="AlphaFoldDB" id="A0A7D5GGA0"/>
<accession>A0A7D5GGA0</accession>
<dbReference type="GeneID" id="56027835"/>
<evidence type="ECO:0000313" key="2">
    <source>
        <dbReference type="EMBL" id="QLG26631.1"/>
    </source>
</evidence>
<dbReference type="EMBL" id="CP058529">
    <property type="protein sequence ID" value="QLG26631.1"/>
    <property type="molecule type" value="Genomic_DNA"/>
</dbReference>
<name>A0A7D5GGA0_9EURY</name>
<dbReference type="Proteomes" id="UP000509750">
    <property type="component" value="Chromosome"/>
</dbReference>
<feature type="transmembrane region" description="Helical" evidence="1">
    <location>
        <begin position="33"/>
        <end position="52"/>
    </location>
</feature>
<keyword evidence="1" id="KW-1133">Transmembrane helix</keyword>
<keyword evidence="3" id="KW-1185">Reference proteome</keyword>
<dbReference type="RefSeq" id="WP_179168206.1">
    <property type="nucleotide sequence ID" value="NZ_CP058529.1"/>
</dbReference>
<feature type="transmembrane region" description="Helical" evidence="1">
    <location>
        <begin position="6"/>
        <end position="26"/>
    </location>
</feature>
<protein>
    <submittedName>
        <fullName evidence="2">Uncharacterized protein</fullName>
    </submittedName>
</protein>
<organism evidence="2 3">
    <name type="scientific">Halorarum halophilum</name>
    <dbReference type="NCBI Taxonomy" id="2743090"/>
    <lineage>
        <taxon>Archaea</taxon>
        <taxon>Methanobacteriati</taxon>
        <taxon>Methanobacteriota</taxon>
        <taxon>Stenosarchaea group</taxon>
        <taxon>Halobacteria</taxon>
        <taxon>Halobacteriales</taxon>
        <taxon>Haloferacaceae</taxon>
        <taxon>Halorarum</taxon>
    </lineage>
</organism>
<reference evidence="2 3" key="1">
    <citation type="submission" date="2020-07" db="EMBL/GenBank/DDBJ databases">
        <title>Gai3-2, isolated from salt lake.</title>
        <authorList>
            <person name="Cui H."/>
            <person name="Shi X."/>
        </authorList>
    </citation>
    <scope>NUCLEOTIDE SEQUENCE [LARGE SCALE GENOMIC DNA]</scope>
    <source>
        <strain evidence="2 3">Gai3-2</strain>
    </source>
</reference>
<sequence>MSDPVGALLAGLLNKTILVSAVLVSMKLFSEGIYLAAAGLALSLVFLAYLSFGDARLFR</sequence>
<evidence type="ECO:0000256" key="1">
    <source>
        <dbReference type="SAM" id="Phobius"/>
    </source>
</evidence>
<evidence type="ECO:0000313" key="3">
    <source>
        <dbReference type="Proteomes" id="UP000509750"/>
    </source>
</evidence>
<keyword evidence="1" id="KW-0472">Membrane</keyword>
<keyword evidence="1" id="KW-0812">Transmembrane</keyword>
<dbReference type="KEGG" id="halg:HUG10_03340"/>
<proteinExistence type="predicted"/>